<keyword evidence="4" id="KW-1133">Transmembrane helix</keyword>
<dbReference type="NCBIfam" id="NF005164">
    <property type="entry name" value="PRK06638.1-4"/>
    <property type="match status" value="1"/>
</dbReference>
<keyword evidence="4" id="KW-0520">NAD</keyword>
<comment type="catalytic activity">
    <reaction evidence="4">
        <text>a quinone + NADH + 5 H(+)(in) = a quinol + NAD(+) + 4 H(+)(out)</text>
        <dbReference type="Rhea" id="RHEA:57888"/>
        <dbReference type="ChEBI" id="CHEBI:15378"/>
        <dbReference type="ChEBI" id="CHEBI:24646"/>
        <dbReference type="ChEBI" id="CHEBI:57540"/>
        <dbReference type="ChEBI" id="CHEBI:57945"/>
        <dbReference type="ChEBI" id="CHEBI:132124"/>
    </reaction>
</comment>
<comment type="function">
    <text evidence="4">NDH-1 shuttles electrons from NADH, via FMN and iron-sulfur (Fe-S) centers, to quinones in the respiratory chain. Couples the redox reaction to proton translocation (for every two electrons transferred, four hydrogen ions are translocated across the cytoplasmic membrane), and thus conserves the redox energy in a proton gradient.</text>
</comment>
<dbReference type="InterPro" id="IPR042106">
    <property type="entry name" value="Nuo/plastoQ_OxRdtase_6_NuoJ"/>
</dbReference>
<comment type="subunit">
    <text evidence="3">Composed of 13 different subunits. Subunits NuoA, H, J, K, L, M, N constitute the membrane sector of the complex.</text>
</comment>
<accession>A0ABT0SG74</accession>
<dbReference type="PANTHER" id="PTHR33269:SF17">
    <property type="entry name" value="NADH-UBIQUINONE OXIDOREDUCTASE CHAIN 6"/>
    <property type="match status" value="1"/>
</dbReference>
<evidence type="ECO:0000256" key="2">
    <source>
        <dbReference type="ARBA" id="ARBA00019907"/>
    </source>
</evidence>
<sequence length="219" mass="23828">MDWVNIAFWFFSIVAGLSALSVISVRNPVYAVLCLILTFFSVACVWLLVGAEFLGVTLVLVYVGAVMVLFLFVVMMLDVETDSLREGWVRYLPVGLVVAVVMLVQMLSLIGVKARSAAPFPADNAAAVAADSSNITWLARSLFTEYLLPFEFAAVILTVAVVAAVTLTLRRRSGVKTQNPSEQTRVRASDRLRIVKMAAEKPVVLTDTTLNEGGEEAKP</sequence>
<evidence type="ECO:0000256" key="1">
    <source>
        <dbReference type="ARBA" id="ARBA00005698"/>
    </source>
</evidence>
<comment type="similarity">
    <text evidence="1 4">Belongs to the complex I subunit 6 family.</text>
</comment>
<keyword evidence="4" id="KW-0472">Membrane</keyword>
<keyword evidence="4" id="KW-0874">Quinone</keyword>
<evidence type="ECO:0000313" key="5">
    <source>
        <dbReference type="EMBL" id="MCL7714111.1"/>
    </source>
</evidence>
<organism evidence="5 6">
    <name type="scientific">Stenotrophomonas mori</name>
    <dbReference type="NCBI Taxonomy" id="2871096"/>
    <lineage>
        <taxon>Bacteria</taxon>
        <taxon>Pseudomonadati</taxon>
        <taxon>Pseudomonadota</taxon>
        <taxon>Gammaproteobacteria</taxon>
        <taxon>Lysobacterales</taxon>
        <taxon>Lysobacteraceae</taxon>
        <taxon>Stenotrophomonas</taxon>
    </lineage>
</organism>
<feature type="transmembrane region" description="Helical" evidence="4">
    <location>
        <begin position="146"/>
        <end position="169"/>
    </location>
</feature>
<dbReference type="EC" id="7.1.1.-" evidence="4"/>
<dbReference type="Pfam" id="PF00499">
    <property type="entry name" value="Oxidored_q3"/>
    <property type="match status" value="1"/>
</dbReference>
<feature type="transmembrane region" description="Helical" evidence="4">
    <location>
        <begin position="30"/>
        <end position="49"/>
    </location>
</feature>
<name>A0ABT0SG74_9GAMM</name>
<keyword evidence="4" id="KW-1003">Cell membrane</keyword>
<evidence type="ECO:0000256" key="3">
    <source>
        <dbReference type="ARBA" id="ARBA00025811"/>
    </source>
</evidence>
<keyword evidence="4" id="KW-0812">Transmembrane</keyword>
<feature type="transmembrane region" description="Helical" evidence="4">
    <location>
        <begin position="6"/>
        <end position="23"/>
    </location>
</feature>
<proteinExistence type="inferred from homology"/>
<feature type="transmembrane region" description="Helical" evidence="4">
    <location>
        <begin position="91"/>
        <end position="112"/>
    </location>
</feature>
<keyword evidence="5" id="KW-0560">Oxidoreductase</keyword>
<comment type="subcellular location">
    <subcellularLocation>
        <location evidence="4">Cell membrane</location>
        <topology evidence="4">Multi-pass membrane protein</topology>
    </subcellularLocation>
</comment>
<evidence type="ECO:0000256" key="4">
    <source>
        <dbReference type="RuleBase" id="RU004429"/>
    </source>
</evidence>
<reference evidence="5 6" key="1">
    <citation type="submission" date="2021-08" db="EMBL/GenBank/DDBJ databases">
        <title>Novel members of of the genus Stenotrophomonas from differernt environment.</title>
        <authorList>
            <person name="Deng Y."/>
        </authorList>
    </citation>
    <scope>NUCLEOTIDE SEQUENCE [LARGE SCALE GENOMIC DNA]</scope>
    <source>
        <strain evidence="5 6">CPCC 101365</strain>
    </source>
</reference>
<dbReference type="Proteomes" id="UP001431235">
    <property type="component" value="Unassembled WGS sequence"/>
</dbReference>
<dbReference type="GO" id="GO:0016491">
    <property type="term" value="F:oxidoreductase activity"/>
    <property type="evidence" value="ECO:0007669"/>
    <property type="project" value="UniProtKB-KW"/>
</dbReference>
<protein>
    <recommendedName>
        <fullName evidence="2 4">NADH-quinone oxidoreductase subunit J</fullName>
        <ecNumber evidence="4">7.1.1.-</ecNumber>
    </recommendedName>
</protein>
<evidence type="ECO:0000313" key="6">
    <source>
        <dbReference type="Proteomes" id="UP001431235"/>
    </source>
</evidence>
<gene>
    <name evidence="5" type="ORF">K5L01_05520</name>
</gene>
<keyword evidence="6" id="KW-1185">Reference proteome</keyword>
<dbReference type="PANTHER" id="PTHR33269">
    <property type="entry name" value="NADH-UBIQUINONE OXIDOREDUCTASE CHAIN 6"/>
    <property type="match status" value="1"/>
</dbReference>
<feature type="transmembrane region" description="Helical" evidence="4">
    <location>
        <begin position="55"/>
        <end position="79"/>
    </location>
</feature>
<dbReference type="EMBL" id="JAIKTS010000001">
    <property type="protein sequence ID" value="MCL7714111.1"/>
    <property type="molecule type" value="Genomic_DNA"/>
</dbReference>
<dbReference type="Gene3D" id="1.20.120.1200">
    <property type="entry name" value="NADH-ubiquinone/plastoquinone oxidoreductase chain 6, subunit NuoJ"/>
    <property type="match status" value="1"/>
</dbReference>
<comment type="caution">
    <text evidence="5">The sequence shown here is derived from an EMBL/GenBank/DDBJ whole genome shotgun (WGS) entry which is preliminary data.</text>
</comment>
<dbReference type="InterPro" id="IPR001457">
    <property type="entry name" value="NADH_UbQ/plastoQ_OxRdtase_su6"/>
</dbReference>
<dbReference type="RefSeq" id="WP_250062660.1">
    <property type="nucleotide sequence ID" value="NZ_JAIKTS010000001.1"/>
</dbReference>